<dbReference type="Gene3D" id="3.10.110.10">
    <property type="entry name" value="Ubiquitin Conjugating Enzyme"/>
    <property type="match status" value="1"/>
</dbReference>
<dbReference type="PROSITE" id="PS50908">
    <property type="entry name" value="RWD"/>
    <property type="match status" value="1"/>
</dbReference>
<evidence type="ECO:0000259" key="2">
    <source>
        <dbReference type="PROSITE" id="PS50908"/>
    </source>
</evidence>
<dbReference type="AlphaFoldDB" id="A0A0G2F4E1"/>
<name>A0A0G2F4E1_PHACM</name>
<reference evidence="3 4" key="1">
    <citation type="submission" date="2015-05" db="EMBL/GenBank/DDBJ databases">
        <title>Distinctive expansion of gene families associated with plant cell wall degradation and secondary metabolism in the genomes of grapevine trunk pathogens.</title>
        <authorList>
            <person name="Lawrence D.P."/>
            <person name="Travadon R."/>
            <person name="Rolshausen P.E."/>
            <person name="Baumgartner K."/>
        </authorList>
    </citation>
    <scope>NUCLEOTIDE SEQUENCE [LARGE SCALE GENOMIC DNA]</scope>
    <source>
        <strain evidence="3">UCRPC4</strain>
    </source>
</reference>
<accession>A0A0G2F4E1</accession>
<dbReference type="Pfam" id="PF05773">
    <property type="entry name" value="RWD"/>
    <property type="match status" value="1"/>
</dbReference>
<dbReference type="SUPFAM" id="SSF54495">
    <property type="entry name" value="UBC-like"/>
    <property type="match status" value="1"/>
</dbReference>
<comment type="caution">
    <text evidence="3">The sequence shown here is derived from an EMBL/GenBank/DDBJ whole genome shotgun (WGS) entry which is preliminary data.</text>
</comment>
<gene>
    <name evidence="3" type="ORF">UCRPC4_g00158</name>
</gene>
<sequence>MRSLVGSYKDNAFRISVKLDESIPEEDDEAPAILLQVSFPEEYPDVAPDLDILPAADGPKHPLLDLSRDKQTLLESLQVPIEESMGMSMVFSIHAALKENAERLIAERISANEARKEAEAREVEAKENAKFHGTPVNRDTFLAWRDQFMKEMAEKEQRELEEKEAEERKKRGKVEEKKLTGKQLWERGLAGKGDDEAVDSEDMIATGVSKIGVSG</sequence>
<dbReference type="InterPro" id="IPR006575">
    <property type="entry name" value="RWD_dom"/>
</dbReference>
<protein>
    <submittedName>
        <fullName evidence="3">Putative rwd domain protein</fullName>
    </submittedName>
</protein>
<dbReference type="InterPro" id="IPR040213">
    <property type="entry name" value="GIR2-like"/>
</dbReference>
<keyword evidence="4" id="KW-1185">Reference proteome</keyword>
<dbReference type="PANTHER" id="PTHR12292">
    <property type="entry name" value="RWD DOMAIN-CONTAINING PROTEIN"/>
    <property type="match status" value="1"/>
</dbReference>
<feature type="domain" description="RWD" evidence="2">
    <location>
        <begin position="1"/>
        <end position="104"/>
    </location>
</feature>
<dbReference type="OrthoDB" id="277175at2759"/>
<feature type="region of interest" description="Disordered" evidence="1">
    <location>
        <begin position="155"/>
        <end position="177"/>
    </location>
</feature>
<organism evidence="3 4">
    <name type="scientific">Phaeomoniella chlamydospora</name>
    <name type="common">Phaeoacremonium chlamydosporum</name>
    <dbReference type="NCBI Taxonomy" id="158046"/>
    <lineage>
        <taxon>Eukaryota</taxon>
        <taxon>Fungi</taxon>
        <taxon>Dikarya</taxon>
        <taxon>Ascomycota</taxon>
        <taxon>Pezizomycotina</taxon>
        <taxon>Eurotiomycetes</taxon>
        <taxon>Chaetothyriomycetidae</taxon>
        <taxon>Phaeomoniellales</taxon>
        <taxon>Phaeomoniellaceae</taxon>
        <taxon>Phaeomoniella</taxon>
    </lineage>
</organism>
<dbReference type="InterPro" id="IPR016135">
    <property type="entry name" value="UBQ-conjugating_enzyme/RWD"/>
</dbReference>
<evidence type="ECO:0000256" key="1">
    <source>
        <dbReference type="SAM" id="MobiDB-lite"/>
    </source>
</evidence>
<evidence type="ECO:0000313" key="4">
    <source>
        <dbReference type="Proteomes" id="UP000053317"/>
    </source>
</evidence>
<evidence type="ECO:0000313" key="3">
    <source>
        <dbReference type="EMBL" id="KKY29126.1"/>
    </source>
</evidence>
<proteinExistence type="predicted"/>
<dbReference type="Proteomes" id="UP000053317">
    <property type="component" value="Unassembled WGS sequence"/>
</dbReference>
<reference evidence="3 4" key="2">
    <citation type="submission" date="2015-05" db="EMBL/GenBank/DDBJ databases">
        <authorList>
            <person name="Morales-Cruz A."/>
            <person name="Amrine K.C."/>
            <person name="Cantu D."/>
        </authorList>
    </citation>
    <scope>NUCLEOTIDE SEQUENCE [LARGE SCALE GENOMIC DNA]</scope>
    <source>
        <strain evidence="3">UCRPC4</strain>
    </source>
</reference>
<dbReference type="EMBL" id="LCWF01000005">
    <property type="protein sequence ID" value="KKY29126.1"/>
    <property type="molecule type" value="Genomic_DNA"/>
</dbReference>